<gene>
    <name evidence="2" type="ORF">CAEBREN_25427</name>
</gene>
<evidence type="ECO:0000259" key="1">
    <source>
        <dbReference type="PROSITE" id="PS50181"/>
    </source>
</evidence>
<accession>G0PMH6</accession>
<organism evidence="3">
    <name type="scientific">Caenorhabditis brenneri</name>
    <name type="common">Nematode worm</name>
    <dbReference type="NCBI Taxonomy" id="135651"/>
    <lineage>
        <taxon>Eukaryota</taxon>
        <taxon>Metazoa</taxon>
        <taxon>Ecdysozoa</taxon>
        <taxon>Nematoda</taxon>
        <taxon>Chromadorea</taxon>
        <taxon>Rhabditida</taxon>
        <taxon>Rhabditina</taxon>
        <taxon>Rhabditomorpha</taxon>
        <taxon>Rhabditoidea</taxon>
        <taxon>Rhabditidae</taxon>
        <taxon>Peloderinae</taxon>
        <taxon>Caenorhabditis</taxon>
    </lineage>
</organism>
<name>G0PMH6_CAEBE</name>
<feature type="domain" description="F-box" evidence="1">
    <location>
        <begin position="1"/>
        <end position="48"/>
    </location>
</feature>
<dbReference type="GO" id="GO:0045087">
    <property type="term" value="P:innate immune response"/>
    <property type="evidence" value="ECO:0007669"/>
    <property type="project" value="TreeGrafter"/>
</dbReference>
<dbReference type="InterPro" id="IPR036047">
    <property type="entry name" value="F-box-like_dom_sf"/>
</dbReference>
<dbReference type="PANTHER" id="PTHR23015:SF4">
    <property type="entry name" value="DUF38 DOMAIN-CONTAINING PROTEIN-RELATED"/>
    <property type="match status" value="1"/>
</dbReference>
<keyword evidence="3" id="KW-1185">Reference proteome</keyword>
<dbReference type="Pfam" id="PF00646">
    <property type="entry name" value="F-box"/>
    <property type="match status" value="1"/>
</dbReference>
<sequence length="268" mass="31188">MSTLLDFPDEIAARIVNFVGFPGILSLHQVCHDLRNFIDDTKPDWKLDSLNIIFSREDIIIRCIQNQKSYTIKYEISDQNGLLRDLGTCMKFQKSALKTFTIIGQIPEDFHLKLGGTIRTKTQKLNLQVENQDQILHILPCFNSDVLKDVDLSDASRGPIEKSIKIDKVVELEQWKKARNLSISCFLTFLSSSTFRKLTYKSIDDSRFLSESLGPFYTDPYEPHELNWYFRYPNSEECLRIIWTSDYQVIVFQKERVDEMPDEAALQN</sequence>
<dbReference type="HOGENOM" id="CLU_030831_0_2_1"/>
<protein>
    <recommendedName>
        <fullName evidence="1">F-box domain-containing protein</fullName>
    </recommendedName>
</protein>
<dbReference type="PROSITE" id="PS50181">
    <property type="entry name" value="FBOX"/>
    <property type="match status" value="1"/>
</dbReference>
<dbReference type="InterPro" id="IPR040161">
    <property type="entry name" value="FB224"/>
</dbReference>
<dbReference type="InterPro" id="IPR001810">
    <property type="entry name" value="F-box_dom"/>
</dbReference>
<dbReference type="InParanoid" id="G0PMH6"/>
<dbReference type="SUPFAM" id="SSF81383">
    <property type="entry name" value="F-box domain"/>
    <property type="match status" value="1"/>
</dbReference>
<dbReference type="InterPro" id="IPR002900">
    <property type="entry name" value="DUF38/FTH_CAE_spp"/>
</dbReference>
<dbReference type="SMART" id="SM00256">
    <property type="entry name" value="FBOX"/>
    <property type="match status" value="1"/>
</dbReference>
<dbReference type="Proteomes" id="UP000008068">
    <property type="component" value="Unassembled WGS sequence"/>
</dbReference>
<dbReference type="EMBL" id="GL381380">
    <property type="protein sequence ID" value="EGT37344.1"/>
    <property type="molecule type" value="Genomic_DNA"/>
</dbReference>
<evidence type="ECO:0000313" key="2">
    <source>
        <dbReference type="EMBL" id="EGT37344.1"/>
    </source>
</evidence>
<dbReference type="AlphaFoldDB" id="G0PMH6"/>
<dbReference type="Pfam" id="PF01827">
    <property type="entry name" value="FTH"/>
    <property type="match status" value="1"/>
</dbReference>
<reference evidence="3" key="1">
    <citation type="submission" date="2011-07" db="EMBL/GenBank/DDBJ databases">
        <authorList>
            <consortium name="Caenorhabditis brenneri Sequencing and Analysis Consortium"/>
            <person name="Wilson R.K."/>
        </authorList>
    </citation>
    <scope>NUCLEOTIDE SEQUENCE [LARGE SCALE GENOMIC DNA]</scope>
    <source>
        <strain evidence="3">PB2801</strain>
    </source>
</reference>
<proteinExistence type="predicted"/>
<evidence type="ECO:0000313" key="3">
    <source>
        <dbReference type="Proteomes" id="UP000008068"/>
    </source>
</evidence>
<dbReference type="PANTHER" id="PTHR23015">
    <property type="entry name" value="UNCHARACTERIZED C.ELEGANS PROTEIN"/>
    <property type="match status" value="1"/>
</dbReference>